<protein>
    <recommendedName>
        <fullName evidence="2">TraB/GumN family protein</fullName>
    </recommendedName>
</protein>
<proteinExistence type="predicted"/>
<accession>A0A381P628</accession>
<evidence type="ECO:0000313" key="1">
    <source>
        <dbReference type="EMBL" id="SUZ62372.1"/>
    </source>
</evidence>
<evidence type="ECO:0008006" key="2">
    <source>
        <dbReference type="Google" id="ProtNLM"/>
    </source>
</evidence>
<dbReference type="InterPro" id="IPR047111">
    <property type="entry name" value="YbaP-like"/>
</dbReference>
<dbReference type="AlphaFoldDB" id="A0A381P628"/>
<dbReference type="EMBL" id="UINC01000865">
    <property type="protein sequence ID" value="SUZ62372.1"/>
    <property type="molecule type" value="Genomic_DNA"/>
</dbReference>
<dbReference type="Pfam" id="PF01963">
    <property type="entry name" value="TraB_PrgY_gumN"/>
    <property type="match status" value="1"/>
</dbReference>
<sequence length="322" mass="36716">MRVWSGITLFFFTQCAGTVYADVCPPDLQRTNHLTTRELHMRHPDPSLPIFMWRYRSLESDLYLVGSVHALKASLRPLPDQLEHAFRQSTHLAVEVDTTRTNPLDPAWINEHLFLPNDTFLTSLLNEARRKRLSCVLKQMNIDYASIRRFKPALAAMQISRARLSNLGYQAEWGTEQRFLRRAGNREVVELESPQEQLLLITDPSLAVQLEMFDESLVGHEEFSAELVSLMSAWLAGDDETIAQLFGNRKYHSSDYREFQYRLLNQRNVGFTQKIESYLASPGTYFVIVGAAHLGGSQGVVRLLDARGHKGHRVSSMGQVNP</sequence>
<dbReference type="CDD" id="cd14789">
    <property type="entry name" value="Tiki"/>
    <property type="match status" value="1"/>
</dbReference>
<reference evidence="1" key="1">
    <citation type="submission" date="2018-05" db="EMBL/GenBank/DDBJ databases">
        <authorList>
            <person name="Lanie J.A."/>
            <person name="Ng W.-L."/>
            <person name="Kazmierczak K.M."/>
            <person name="Andrzejewski T.M."/>
            <person name="Davidsen T.M."/>
            <person name="Wayne K.J."/>
            <person name="Tettelin H."/>
            <person name="Glass J.I."/>
            <person name="Rusch D."/>
            <person name="Podicherti R."/>
            <person name="Tsui H.-C.T."/>
            <person name="Winkler M.E."/>
        </authorList>
    </citation>
    <scope>NUCLEOTIDE SEQUENCE</scope>
</reference>
<organism evidence="1">
    <name type="scientific">marine metagenome</name>
    <dbReference type="NCBI Taxonomy" id="408172"/>
    <lineage>
        <taxon>unclassified sequences</taxon>
        <taxon>metagenomes</taxon>
        <taxon>ecological metagenomes</taxon>
    </lineage>
</organism>
<dbReference type="PANTHER" id="PTHR40590">
    <property type="entry name" value="CYTOPLASMIC PROTEIN-RELATED"/>
    <property type="match status" value="1"/>
</dbReference>
<gene>
    <name evidence="1" type="ORF">METZ01_LOCUS15226</name>
</gene>
<dbReference type="PANTHER" id="PTHR40590:SF1">
    <property type="entry name" value="CYTOPLASMIC PROTEIN"/>
    <property type="match status" value="1"/>
</dbReference>
<dbReference type="InterPro" id="IPR002816">
    <property type="entry name" value="TraB/PrgY/GumN_fam"/>
</dbReference>
<name>A0A381P628_9ZZZZ</name>